<dbReference type="InterPro" id="IPR036874">
    <property type="entry name" value="Carbonic_anhydrase_sf"/>
</dbReference>
<evidence type="ECO:0000256" key="4">
    <source>
        <dbReference type="ARBA" id="ARBA00023239"/>
    </source>
</evidence>
<evidence type="ECO:0000256" key="3">
    <source>
        <dbReference type="ARBA" id="ARBA00022833"/>
    </source>
</evidence>
<protein>
    <recommendedName>
        <fullName evidence="2 6">Carbonic anhydrase</fullName>
        <ecNumber evidence="2 6">4.2.1.1</ecNumber>
    </recommendedName>
    <alternativeName>
        <fullName evidence="6">Carbonate dehydratase</fullName>
    </alternativeName>
</protein>
<evidence type="ECO:0000313" key="7">
    <source>
        <dbReference type="EMBL" id="GAA4836867.1"/>
    </source>
</evidence>
<comment type="caution">
    <text evidence="7">The sequence shown here is derived from an EMBL/GenBank/DDBJ whole genome shotgun (WGS) entry which is preliminary data.</text>
</comment>
<dbReference type="PROSITE" id="PS00705">
    <property type="entry name" value="PROK_CO2_ANHYDRASE_2"/>
    <property type="match status" value="1"/>
</dbReference>
<name>A0ABP9DEF7_9BACT</name>
<sequence>MDRYSEVFENNKKWIESKLEKDKDFFKKLAKEQNPDFLFIGCSDSRVPANDIMGVEPGDVFVHRNIANLVINTDANVQAVIQYAVEHLKVKYVVVCGHYGCGGVKAAMLQEDLGQLNGWLRHIRDVYRLRKDELNEITDEYARYNRLVELNVEEQVTNVLKTAFVQKSYGNTGFPTVHGWVYGVADGVLKDLNIDFKKKLQEIQEIYKIV</sequence>
<dbReference type="InterPro" id="IPR001765">
    <property type="entry name" value="Carbonic_anhydrase"/>
</dbReference>
<keyword evidence="3 6" id="KW-0862">Zinc</keyword>
<dbReference type="PANTHER" id="PTHR11002">
    <property type="entry name" value="CARBONIC ANHYDRASE"/>
    <property type="match status" value="1"/>
</dbReference>
<dbReference type="EMBL" id="BAABJX010000033">
    <property type="protein sequence ID" value="GAA4836867.1"/>
    <property type="molecule type" value="Genomic_DNA"/>
</dbReference>
<evidence type="ECO:0000256" key="2">
    <source>
        <dbReference type="ARBA" id="ARBA00012925"/>
    </source>
</evidence>
<dbReference type="Pfam" id="PF00484">
    <property type="entry name" value="Pro_CA"/>
    <property type="match status" value="1"/>
</dbReference>
<evidence type="ECO:0000313" key="8">
    <source>
        <dbReference type="Proteomes" id="UP001500298"/>
    </source>
</evidence>
<dbReference type="Gene3D" id="3.40.1050.10">
    <property type="entry name" value="Carbonic anhydrase"/>
    <property type="match status" value="1"/>
</dbReference>
<comment type="similarity">
    <text evidence="1 6">Belongs to the beta-class carbonic anhydrase family.</text>
</comment>
<gene>
    <name evidence="7" type="primary">can</name>
    <name evidence="7" type="ORF">GCM10023331_22600</name>
</gene>
<dbReference type="SMART" id="SM00947">
    <property type="entry name" value="Pro_CA"/>
    <property type="match status" value="1"/>
</dbReference>
<dbReference type="InterPro" id="IPR015892">
    <property type="entry name" value="Carbonic_anhydrase_CS"/>
</dbReference>
<organism evidence="7 8">
    <name type="scientific">Algivirga pacifica</name>
    <dbReference type="NCBI Taxonomy" id="1162670"/>
    <lineage>
        <taxon>Bacteria</taxon>
        <taxon>Pseudomonadati</taxon>
        <taxon>Bacteroidota</taxon>
        <taxon>Cytophagia</taxon>
        <taxon>Cytophagales</taxon>
        <taxon>Flammeovirgaceae</taxon>
        <taxon>Algivirga</taxon>
    </lineage>
</organism>
<evidence type="ECO:0000256" key="6">
    <source>
        <dbReference type="RuleBase" id="RU003956"/>
    </source>
</evidence>
<keyword evidence="4 6" id="KW-0456">Lyase</keyword>
<dbReference type="EC" id="4.2.1.1" evidence="2 6"/>
<comment type="function">
    <text evidence="6">Reversible hydration of carbon dioxide.</text>
</comment>
<keyword evidence="8" id="KW-1185">Reference proteome</keyword>
<reference evidence="8" key="1">
    <citation type="journal article" date="2019" name="Int. J. Syst. Evol. Microbiol.">
        <title>The Global Catalogue of Microorganisms (GCM) 10K type strain sequencing project: providing services to taxonomists for standard genome sequencing and annotation.</title>
        <authorList>
            <consortium name="The Broad Institute Genomics Platform"/>
            <consortium name="The Broad Institute Genome Sequencing Center for Infectious Disease"/>
            <person name="Wu L."/>
            <person name="Ma J."/>
        </authorList>
    </citation>
    <scope>NUCLEOTIDE SEQUENCE [LARGE SCALE GENOMIC DNA]</scope>
    <source>
        <strain evidence="8">JCM 18326</strain>
    </source>
</reference>
<accession>A0ABP9DEF7</accession>
<dbReference type="PROSITE" id="PS00704">
    <property type="entry name" value="PROK_CO2_ANHYDRASE_1"/>
    <property type="match status" value="1"/>
</dbReference>
<dbReference type="PANTHER" id="PTHR11002:SF51">
    <property type="entry name" value="CARBONIC ANHYDRASE"/>
    <property type="match status" value="1"/>
</dbReference>
<proteinExistence type="inferred from homology"/>
<dbReference type="CDD" id="cd00883">
    <property type="entry name" value="beta_CA_cladeA"/>
    <property type="match status" value="1"/>
</dbReference>
<evidence type="ECO:0000256" key="5">
    <source>
        <dbReference type="ARBA" id="ARBA00048348"/>
    </source>
</evidence>
<dbReference type="Proteomes" id="UP001500298">
    <property type="component" value="Unassembled WGS sequence"/>
</dbReference>
<evidence type="ECO:0000256" key="1">
    <source>
        <dbReference type="ARBA" id="ARBA00006217"/>
    </source>
</evidence>
<dbReference type="SUPFAM" id="SSF53056">
    <property type="entry name" value="beta-carbonic anhydrase, cab"/>
    <property type="match status" value="1"/>
</dbReference>
<dbReference type="RefSeq" id="WP_345371848.1">
    <property type="nucleotide sequence ID" value="NZ_BAABJX010000033.1"/>
</dbReference>
<comment type="catalytic activity">
    <reaction evidence="5 6">
        <text>hydrogencarbonate + H(+) = CO2 + H2O</text>
        <dbReference type="Rhea" id="RHEA:10748"/>
        <dbReference type="ChEBI" id="CHEBI:15377"/>
        <dbReference type="ChEBI" id="CHEBI:15378"/>
        <dbReference type="ChEBI" id="CHEBI:16526"/>
        <dbReference type="ChEBI" id="CHEBI:17544"/>
        <dbReference type="EC" id="4.2.1.1"/>
    </reaction>
</comment>